<dbReference type="Proteomes" id="UP000601435">
    <property type="component" value="Unassembled WGS sequence"/>
</dbReference>
<protein>
    <submittedName>
        <fullName evidence="2">Uncharacterized protein</fullName>
    </submittedName>
</protein>
<accession>A0A812PVZ7</accession>
<sequence>MLGPKEEFREILQHFRAAFDGPELACKVDSVPIVFEVVDCALSLLPKPHKTSKRPADLRPQYAYIPGKSIDGAIARVMRHGAMLSLDLSRAFDEEYCVICGQWCARAKQHHSAACTLKCGNCTMLLSLNAVARACVPYAIAASVRTEMDHAQEDLEAARAKTAREELRMVMGGGGGGTSSDQQMRDTAEEKEMAEVAGTREAGAWDQPQQEHQDAQLPQLDQDLSYMVFINTSGLGCLPVLRRVAENWQEQYTKGTVTSPLRLVMFLAMLETLKTTVEETMADEEKLQRCMNVGWTVAGENALSPKWVYHSWDPAAKRQIVAEDQPLSHADALRLVDQLMTHDQYKAEVLPFMVSIGPRGESSAICFNALRILSGSAIMKLIGVRVRPERGQEPQLIKQLKQSYMGTTFCEWSRKSTPWSNVKLRNRTNLCYCNAVFQCLYWLGEANSCKDSLLLPSDLGIPLLLHLPGEKLQTLVDSWHNQFATHALTYHGGGLFLQICDVVAMPVFTEVGSACTRLEQFRDIPAAAQESASARQGCHIGRHSGSCYGDWQHYDVSSEEDGAEEDLVLIPPCSGATAAGYGSISEQAITTSAGAGDSSNYSLNTMD</sequence>
<name>A0A812PVZ7_9DINO</name>
<evidence type="ECO:0000313" key="2">
    <source>
        <dbReference type="EMBL" id="CAE7364674.1"/>
    </source>
</evidence>
<reference evidence="2" key="1">
    <citation type="submission" date="2021-02" db="EMBL/GenBank/DDBJ databases">
        <authorList>
            <person name="Dougan E. K."/>
            <person name="Rhodes N."/>
            <person name="Thang M."/>
            <person name="Chan C."/>
        </authorList>
    </citation>
    <scope>NUCLEOTIDE SEQUENCE</scope>
</reference>
<gene>
    <name evidence="2" type="ORF">SNEC2469_LOCUS9672</name>
</gene>
<proteinExistence type="predicted"/>
<keyword evidence="1" id="KW-0175">Coiled coil</keyword>
<feature type="coiled-coil region" evidence="1">
    <location>
        <begin position="141"/>
        <end position="168"/>
    </location>
</feature>
<comment type="caution">
    <text evidence="2">The sequence shown here is derived from an EMBL/GenBank/DDBJ whole genome shotgun (WGS) entry which is preliminary data.</text>
</comment>
<dbReference type="OrthoDB" id="10321917at2759"/>
<organism evidence="2 3">
    <name type="scientific">Symbiodinium necroappetens</name>
    <dbReference type="NCBI Taxonomy" id="1628268"/>
    <lineage>
        <taxon>Eukaryota</taxon>
        <taxon>Sar</taxon>
        <taxon>Alveolata</taxon>
        <taxon>Dinophyceae</taxon>
        <taxon>Suessiales</taxon>
        <taxon>Symbiodiniaceae</taxon>
        <taxon>Symbiodinium</taxon>
    </lineage>
</organism>
<dbReference type="EMBL" id="CAJNJA010015611">
    <property type="protein sequence ID" value="CAE7364674.1"/>
    <property type="molecule type" value="Genomic_DNA"/>
</dbReference>
<dbReference type="AlphaFoldDB" id="A0A812PVZ7"/>
<keyword evidence="3" id="KW-1185">Reference proteome</keyword>
<evidence type="ECO:0000313" key="3">
    <source>
        <dbReference type="Proteomes" id="UP000601435"/>
    </source>
</evidence>
<evidence type="ECO:0000256" key="1">
    <source>
        <dbReference type="SAM" id="Coils"/>
    </source>
</evidence>